<name>A0ABY5KN38_9ACTN</name>
<dbReference type="InterPro" id="IPR009936">
    <property type="entry name" value="DUF1468"/>
</dbReference>
<keyword evidence="1" id="KW-0472">Membrane</keyword>
<feature type="transmembrane region" description="Helical" evidence="1">
    <location>
        <begin position="58"/>
        <end position="76"/>
    </location>
</feature>
<accession>A0ABY5KN38</accession>
<feature type="transmembrane region" description="Helical" evidence="1">
    <location>
        <begin position="138"/>
        <end position="161"/>
    </location>
</feature>
<keyword evidence="1" id="KW-0812">Transmembrane</keyword>
<proteinExistence type="predicted"/>
<dbReference type="EMBL" id="CP101990">
    <property type="protein sequence ID" value="UUI69758.1"/>
    <property type="molecule type" value="Genomic_DNA"/>
</dbReference>
<feature type="transmembrane region" description="Helical" evidence="1">
    <location>
        <begin position="27"/>
        <end position="46"/>
    </location>
</feature>
<dbReference type="RefSeq" id="WP_232416769.1">
    <property type="nucleotide sequence ID" value="NZ_CP101990.1"/>
</dbReference>
<sequence length="170" mass="17768">MSNPVVDLNDGDAGPAALGAVTRGRRLISLTMIAAGLLYTVASLQLDRGELAQPGPGLFPLLVGVLAILAGGGGFWELRRGHVGSDGEAMSSGRKPWIFLVAMTLGVLSLPTLGYFVSALVCGMAVSWSAGQTKVWKALLTGLGIAVVSTFVFVRVLDVYLPSSFVDSWF</sequence>
<feature type="transmembrane region" description="Helical" evidence="1">
    <location>
        <begin position="97"/>
        <end position="126"/>
    </location>
</feature>
<reference evidence="3 4" key="1">
    <citation type="submission" date="2022-07" db="EMBL/GenBank/DDBJ databases">
        <title>Novel species in genus Aeromicrobium.</title>
        <authorList>
            <person name="Ye L."/>
        </authorList>
    </citation>
    <scope>NUCLEOTIDE SEQUENCE [LARGE SCALE GENOMIC DNA]</scope>
    <source>
        <strain evidence="4">zg-Y50</strain>
    </source>
</reference>
<keyword evidence="1" id="KW-1133">Transmembrane helix</keyword>
<keyword evidence="4" id="KW-1185">Reference proteome</keyword>
<protein>
    <submittedName>
        <fullName evidence="3">Tripartite tricarboxylate transporter TctB family protein</fullName>
    </submittedName>
</protein>
<evidence type="ECO:0000259" key="2">
    <source>
        <dbReference type="Pfam" id="PF07331"/>
    </source>
</evidence>
<dbReference type="Pfam" id="PF07331">
    <property type="entry name" value="TctB"/>
    <property type="match status" value="1"/>
</dbReference>
<dbReference type="Proteomes" id="UP001315860">
    <property type="component" value="Chromosome"/>
</dbReference>
<evidence type="ECO:0000256" key="1">
    <source>
        <dbReference type="SAM" id="Phobius"/>
    </source>
</evidence>
<evidence type="ECO:0000313" key="4">
    <source>
        <dbReference type="Proteomes" id="UP001315860"/>
    </source>
</evidence>
<feature type="domain" description="DUF1468" evidence="2">
    <location>
        <begin position="27"/>
        <end position="162"/>
    </location>
</feature>
<evidence type="ECO:0000313" key="3">
    <source>
        <dbReference type="EMBL" id="UUI69758.1"/>
    </source>
</evidence>
<organism evidence="3 4">
    <name type="scientific">Aeromicrobium duanguangcaii</name>
    <dbReference type="NCBI Taxonomy" id="2968086"/>
    <lineage>
        <taxon>Bacteria</taxon>
        <taxon>Bacillati</taxon>
        <taxon>Actinomycetota</taxon>
        <taxon>Actinomycetes</taxon>
        <taxon>Propionibacteriales</taxon>
        <taxon>Nocardioidaceae</taxon>
        <taxon>Aeromicrobium</taxon>
    </lineage>
</organism>
<gene>
    <name evidence="3" type="ORF">NP095_06605</name>
</gene>